<accession>A0ABV4MR95</accession>
<gene>
    <name evidence="2" type="ORF">AB6D66_01065</name>
</gene>
<evidence type="ECO:0000313" key="2">
    <source>
        <dbReference type="EMBL" id="MEZ8719637.1"/>
    </source>
</evidence>
<evidence type="ECO:0000256" key="1">
    <source>
        <dbReference type="SAM" id="MobiDB-lite"/>
    </source>
</evidence>
<keyword evidence="3" id="KW-1185">Reference proteome</keyword>
<organism evidence="2 3">
    <name type="scientific">Vibrio pomeroyi</name>
    <dbReference type="NCBI Taxonomy" id="198832"/>
    <lineage>
        <taxon>Bacteria</taxon>
        <taxon>Pseudomonadati</taxon>
        <taxon>Pseudomonadota</taxon>
        <taxon>Gammaproteobacteria</taxon>
        <taxon>Vibrionales</taxon>
        <taxon>Vibrionaceae</taxon>
        <taxon>Vibrio</taxon>
    </lineage>
</organism>
<name>A0ABV4MR95_9VIBR</name>
<reference evidence="2 3" key="1">
    <citation type="journal article" date="2024" name="ISME J.">
        <title>Tailless and filamentous prophages are predominant in marine Vibrio.</title>
        <authorList>
            <person name="Steensen K."/>
            <person name="Seneca J."/>
            <person name="Bartlau N."/>
            <person name="Yu X.A."/>
            <person name="Hussain F.A."/>
            <person name="Polz M.F."/>
        </authorList>
    </citation>
    <scope>NUCLEOTIDE SEQUENCE [LARGE SCALE GENOMIC DNA]</scope>
    <source>
        <strain evidence="2 3">10N.239.312.F12</strain>
    </source>
</reference>
<feature type="region of interest" description="Disordered" evidence="1">
    <location>
        <begin position="1"/>
        <end position="22"/>
    </location>
</feature>
<sequence>MPLHCLNGPKSAPNSGQGKTKNFRLVKNGENTADAYFSQSRHRTENEEHVKHLMPDAVKVGTELIAEVD</sequence>
<proteinExistence type="predicted"/>
<dbReference type="RefSeq" id="WP_269336791.1">
    <property type="nucleotide sequence ID" value="NZ_JBFSSG010000001.1"/>
</dbReference>
<dbReference type="EMBL" id="JBFSSG010000001">
    <property type="protein sequence ID" value="MEZ8719637.1"/>
    <property type="molecule type" value="Genomic_DNA"/>
</dbReference>
<comment type="caution">
    <text evidence="2">The sequence shown here is derived from an EMBL/GenBank/DDBJ whole genome shotgun (WGS) entry which is preliminary data.</text>
</comment>
<protein>
    <submittedName>
        <fullName evidence="2">Uncharacterized protein</fullName>
    </submittedName>
</protein>
<evidence type="ECO:0000313" key="3">
    <source>
        <dbReference type="Proteomes" id="UP001570071"/>
    </source>
</evidence>
<dbReference type="Proteomes" id="UP001570071">
    <property type="component" value="Unassembled WGS sequence"/>
</dbReference>